<dbReference type="PROSITE" id="PS51318">
    <property type="entry name" value="TAT"/>
    <property type="match status" value="1"/>
</dbReference>
<accession>A0A6J6KZZ3</accession>
<organism evidence="1">
    <name type="scientific">freshwater metagenome</name>
    <dbReference type="NCBI Taxonomy" id="449393"/>
    <lineage>
        <taxon>unclassified sequences</taxon>
        <taxon>metagenomes</taxon>
        <taxon>ecological metagenomes</taxon>
    </lineage>
</organism>
<dbReference type="Pfam" id="PF01547">
    <property type="entry name" value="SBP_bac_1"/>
    <property type="match status" value="1"/>
</dbReference>
<protein>
    <submittedName>
        <fullName evidence="1">Unannotated protein</fullName>
    </submittedName>
</protein>
<evidence type="ECO:0000313" key="1">
    <source>
        <dbReference type="EMBL" id="CAB4654982.1"/>
    </source>
</evidence>
<dbReference type="EMBL" id="CAEZWL010000016">
    <property type="protein sequence ID" value="CAB4654982.1"/>
    <property type="molecule type" value="Genomic_DNA"/>
</dbReference>
<name>A0A6J6KZZ3_9ZZZZ</name>
<dbReference type="AlphaFoldDB" id="A0A6J6KZZ3"/>
<dbReference type="Gene3D" id="3.40.190.10">
    <property type="entry name" value="Periplasmic binding protein-like II"/>
    <property type="match status" value="1"/>
</dbReference>
<gene>
    <name evidence="1" type="ORF">UFOPK2243_00752</name>
</gene>
<dbReference type="SUPFAM" id="SSF53850">
    <property type="entry name" value="Periplasmic binding protein-like II"/>
    <property type="match status" value="1"/>
</dbReference>
<sequence>MQNFIGNLSRRTLFKFSAVAGTLATLGTSASSAFAARVNKKGTGKMTYWNHFTGAPERAAFAETTEAFKKASPAIEADIQTVTNDDWMAKYIASTTAKSGPDAVMIDVTRFTDMLRIGGLRDITTYNKQWPGAASVAGDTPAFSFNRKVYGVPFFTFIDWTYYRKDFFEAAGIKKEPTTMAEFREAAIACTNPSKGQYGFAMRGGSGGGGFIVNALHAYNGSIMSPSFKATLTLDAAVEAMRFWVNLAVKDKAVVPTVATDGYAQIFSNFYQGKAAMVMHHGGSFIDVGKNLKYGSEVMTLARPKGPKDQFGFQAPLANGVFQHTKNPDAAFEYASFLGSPAAQTVFLKGTGYFPTSTAAASDKFIADNRQFDTAIASLASLPKTYTFPGLTAWRDLTCLPEFQKCLIGTQTPEGAAKIIVDRLNVVAKAAATANRKYYSDNRGK</sequence>
<dbReference type="CDD" id="cd13585">
    <property type="entry name" value="PBP2_TMBP_like"/>
    <property type="match status" value="1"/>
</dbReference>
<dbReference type="PANTHER" id="PTHR43649">
    <property type="entry name" value="ARABINOSE-BINDING PROTEIN-RELATED"/>
    <property type="match status" value="1"/>
</dbReference>
<proteinExistence type="predicted"/>
<dbReference type="InterPro" id="IPR006059">
    <property type="entry name" value="SBP"/>
</dbReference>
<reference evidence="1" key="1">
    <citation type="submission" date="2020-05" db="EMBL/GenBank/DDBJ databases">
        <authorList>
            <person name="Chiriac C."/>
            <person name="Salcher M."/>
            <person name="Ghai R."/>
            <person name="Kavagutti S V."/>
        </authorList>
    </citation>
    <scope>NUCLEOTIDE SEQUENCE</scope>
</reference>
<dbReference type="InterPro" id="IPR006311">
    <property type="entry name" value="TAT_signal"/>
</dbReference>
<dbReference type="InterPro" id="IPR050490">
    <property type="entry name" value="Bact_solute-bd_prot1"/>
</dbReference>
<dbReference type="PANTHER" id="PTHR43649:SF12">
    <property type="entry name" value="DIACETYLCHITOBIOSE BINDING PROTEIN DASA"/>
    <property type="match status" value="1"/>
</dbReference>